<sequence>MSFQTMVEEALRRCHQVPGTRMVQISETKRDVEDERRVCGEEQQLNGHLEPPPREAVVAAAASQPMPGSHNKVKNAPLFLLAAILWCLCIYGAFSTMKPANVTTQDLVPVSAPAHIPFQDTQKKQMEAFLQQVEEEMRAINATRDAVDAARHAIDKERETIDKQHDMIDKEREAVDKEREAIDKQREAAAVARVPHLLHWVKDSHPFLQGLLMLLATPFIIVGNMLWGAGLLIEGIGRLLVLGPRAAYRWLSGV</sequence>
<evidence type="ECO:0000313" key="4">
    <source>
        <dbReference type="Proteomes" id="UP000076871"/>
    </source>
</evidence>
<proteinExistence type="predicted"/>
<feature type="coiled-coil region" evidence="1">
    <location>
        <begin position="123"/>
        <end position="188"/>
    </location>
</feature>
<dbReference type="AlphaFoldDB" id="A0A165C4F6"/>
<name>A0A165C4F6_9APHY</name>
<evidence type="ECO:0000256" key="2">
    <source>
        <dbReference type="SAM" id="Phobius"/>
    </source>
</evidence>
<organism evidence="3 4">
    <name type="scientific">Laetiporus sulphureus 93-53</name>
    <dbReference type="NCBI Taxonomy" id="1314785"/>
    <lineage>
        <taxon>Eukaryota</taxon>
        <taxon>Fungi</taxon>
        <taxon>Dikarya</taxon>
        <taxon>Basidiomycota</taxon>
        <taxon>Agaricomycotina</taxon>
        <taxon>Agaricomycetes</taxon>
        <taxon>Polyporales</taxon>
        <taxon>Laetiporus</taxon>
    </lineage>
</organism>
<evidence type="ECO:0000256" key="1">
    <source>
        <dbReference type="SAM" id="Coils"/>
    </source>
</evidence>
<dbReference type="Proteomes" id="UP000076871">
    <property type="component" value="Unassembled WGS sequence"/>
</dbReference>
<keyword evidence="4" id="KW-1185">Reference proteome</keyword>
<keyword evidence="2" id="KW-1133">Transmembrane helix</keyword>
<feature type="transmembrane region" description="Helical" evidence="2">
    <location>
        <begin position="207"/>
        <end position="233"/>
    </location>
</feature>
<keyword evidence="2" id="KW-0812">Transmembrane</keyword>
<evidence type="ECO:0000313" key="3">
    <source>
        <dbReference type="EMBL" id="KZT02187.1"/>
    </source>
</evidence>
<dbReference type="InParanoid" id="A0A165C4F6"/>
<keyword evidence="1" id="KW-0175">Coiled coil</keyword>
<keyword evidence="2" id="KW-0472">Membrane</keyword>
<reference evidence="3 4" key="1">
    <citation type="journal article" date="2016" name="Mol. Biol. Evol.">
        <title>Comparative Genomics of Early-Diverging Mushroom-Forming Fungi Provides Insights into the Origins of Lignocellulose Decay Capabilities.</title>
        <authorList>
            <person name="Nagy L.G."/>
            <person name="Riley R."/>
            <person name="Tritt A."/>
            <person name="Adam C."/>
            <person name="Daum C."/>
            <person name="Floudas D."/>
            <person name="Sun H."/>
            <person name="Yadav J.S."/>
            <person name="Pangilinan J."/>
            <person name="Larsson K.H."/>
            <person name="Matsuura K."/>
            <person name="Barry K."/>
            <person name="Labutti K."/>
            <person name="Kuo R."/>
            <person name="Ohm R.A."/>
            <person name="Bhattacharya S.S."/>
            <person name="Shirouzu T."/>
            <person name="Yoshinaga Y."/>
            <person name="Martin F.M."/>
            <person name="Grigoriev I.V."/>
            <person name="Hibbett D.S."/>
        </authorList>
    </citation>
    <scope>NUCLEOTIDE SEQUENCE [LARGE SCALE GENOMIC DNA]</scope>
    <source>
        <strain evidence="3 4">93-53</strain>
    </source>
</reference>
<protein>
    <recommendedName>
        <fullName evidence="5">Transmembrane protein</fullName>
    </recommendedName>
</protein>
<dbReference type="EMBL" id="KV427655">
    <property type="protein sequence ID" value="KZT02187.1"/>
    <property type="molecule type" value="Genomic_DNA"/>
</dbReference>
<dbReference type="RefSeq" id="XP_040759927.1">
    <property type="nucleotide sequence ID" value="XM_040914694.1"/>
</dbReference>
<evidence type="ECO:0008006" key="5">
    <source>
        <dbReference type="Google" id="ProtNLM"/>
    </source>
</evidence>
<dbReference type="OrthoDB" id="2755641at2759"/>
<feature type="transmembrane region" description="Helical" evidence="2">
    <location>
        <begin position="76"/>
        <end position="94"/>
    </location>
</feature>
<accession>A0A165C4F6</accession>
<dbReference type="GeneID" id="63831721"/>
<gene>
    <name evidence="3" type="ORF">LAESUDRAFT_815489</name>
</gene>